<keyword evidence="1" id="KW-0645">Protease</keyword>
<dbReference type="AlphaFoldDB" id="A0A1X7TRP9"/>
<evidence type="ECO:0000259" key="4">
    <source>
        <dbReference type="Pfam" id="PF25010"/>
    </source>
</evidence>
<dbReference type="STRING" id="400682.A0A1X7TRP9"/>
<proteinExistence type="predicted"/>
<dbReference type="Pfam" id="PF25010">
    <property type="entry name" value="ARM_UBP24_USP9X-Y"/>
    <property type="match status" value="1"/>
</dbReference>
<organism evidence="5">
    <name type="scientific">Amphimedon queenslandica</name>
    <name type="common">Sponge</name>
    <dbReference type="NCBI Taxonomy" id="400682"/>
    <lineage>
        <taxon>Eukaryota</taxon>
        <taxon>Metazoa</taxon>
        <taxon>Porifera</taxon>
        <taxon>Demospongiae</taxon>
        <taxon>Heteroscleromorpha</taxon>
        <taxon>Haplosclerida</taxon>
        <taxon>Niphatidae</taxon>
        <taxon>Amphimedon</taxon>
    </lineage>
</organism>
<dbReference type="eggNOG" id="KOG1866">
    <property type="taxonomic scope" value="Eukaryota"/>
</dbReference>
<evidence type="ECO:0000256" key="2">
    <source>
        <dbReference type="ARBA" id="ARBA00022786"/>
    </source>
</evidence>
<evidence type="ECO:0000313" key="5">
    <source>
        <dbReference type="EnsemblMetazoa" id="Aqu2.1.17833_001"/>
    </source>
</evidence>
<evidence type="ECO:0000256" key="1">
    <source>
        <dbReference type="ARBA" id="ARBA00022670"/>
    </source>
</evidence>
<protein>
    <recommendedName>
        <fullName evidence="4">UBP34/UBP24/USP9X/USP9Y-like ARM repeat region domain-containing protein</fullName>
    </recommendedName>
</protein>
<name>A0A1X7TRP9_AMPQE</name>
<reference evidence="5" key="1">
    <citation type="submission" date="2017-05" db="UniProtKB">
        <authorList>
            <consortium name="EnsemblMetazoa"/>
        </authorList>
    </citation>
    <scope>IDENTIFICATION</scope>
</reference>
<dbReference type="GO" id="GO:0008233">
    <property type="term" value="F:peptidase activity"/>
    <property type="evidence" value="ECO:0007669"/>
    <property type="project" value="UniProtKB-KW"/>
</dbReference>
<keyword evidence="2" id="KW-0833">Ubl conjugation pathway</keyword>
<keyword evidence="3" id="KW-0378">Hydrolase</keyword>
<evidence type="ECO:0000256" key="3">
    <source>
        <dbReference type="ARBA" id="ARBA00022801"/>
    </source>
</evidence>
<accession>A0A1X7TRP9</accession>
<feature type="domain" description="UBP34/UBP24/USP9X/USP9Y-like ARM repeat region" evidence="4">
    <location>
        <begin position="1"/>
        <end position="52"/>
    </location>
</feature>
<dbReference type="InParanoid" id="A0A1X7TRP9"/>
<dbReference type="GO" id="GO:0006508">
    <property type="term" value="P:proteolysis"/>
    <property type="evidence" value="ECO:0007669"/>
    <property type="project" value="UniProtKB-KW"/>
</dbReference>
<sequence>DNLHQPQYVEKLDKLVRFCIKEKVLMLEDLDRIWNRQDGKHEAIVKNIHELLV</sequence>
<dbReference type="InterPro" id="IPR056850">
    <property type="entry name" value="ARM_UBP34_24_USP9X_Y"/>
</dbReference>
<dbReference type="EnsemblMetazoa" id="Aqu2.1.17833_001">
    <property type="protein sequence ID" value="Aqu2.1.17833_001"/>
    <property type="gene ID" value="Aqu2.1.17833"/>
</dbReference>